<evidence type="ECO:0000256" key="1">
    <source>
        <dbReference type="ARBA" id="ARBA00022729"/>
    </source>
</evidence>
<dbReference type="Pfam" id="PF02872">
    <property type="entry name" value="5_nucleotid_C"/>
    <property type="match status" value="1"/>
</dbReference>
<feature type="chain" id="PRO_5006990196" evidence="2">
    <location>
        <begin position="28"/>
        <end position="599"/>
    </location>
</feature>
<dbReference type="GO" id="GO:0008768">
    <property type="term" value="F:UDP-sugar diphosphatase activity"/>
    <property type="evidence" value="ECO:0007669"/>
    <property type="project" value="TreeGrafter"/>
</dbReference>
<dbReference type="PRINTS" id="PR01607">
    <property type="entry name" value="APYRASEFAMLY"/>
</dbReference>
<keyword evidence="2" id="KW-0547">Nucleotide-binding</keyword>
<dbReference type="InterPro" id="IPR036907">
    <property type="entry name" value="5'-Nucleotdase_C_sf"/>
</dbReference>
<dbReference type="InterPro" id="IPR029052">
    <property type="entry name" value="Metallo-depent_PP-like"/>
</dbReference>
<organism evidence="5 6">
    <name type="scientific">Novosphingobium fuchskuhlense</name>
    <dbReference type="NCBI Taxonomy" id="1117702"/>
    <lineage>
        <taxon>Bacteria</taxon>
        <taxon>Pseudomonadati</taxon>
        <taxon>Pseudomonadota</taxon>
        <taxon>Alphaproteobacteria</taxon>
        <taxon>Sphingomonadales</taxon>
        <taxon>Sphingomonadaceae</taxon>
        <taxon>Novosphingobium</taxon>
    </lineage>
</organism>
<evidence type="ECO:0000256" key="2">
    <source>
        <dbReference type="RuleBase" id="RU362119"/>
    </source>
</evidence>
<sequence length="599" mass="61451">MALPGNLQPLRVLAASLALSMLLSACAAQRGGAGVAFAPAPGPGPAAPVEVAVLAFNDFHGNLEPPRQSVGMPDGQGGTAQVPAGGAAWLATALDALRARHPLSLTVAAGDLISASPLASSLFLDEPSIEVLSRLGLDYAAVGNHEFDRGTRELQRMQAGGCEKLTAREPCQLERFAGARFRYLAASTLTASGTPLFPASAIRTFGSGAAQVKIGVIGLTLRGTPMLVNPAGIAEVTFADEADTINAEVPKLKAQGADAIVVLIHQGGKQTGAPDPNGCTGLAGEIEPILARLAAGVDLVVSGHTHADYICEMPTADPARPVLLTSAGLYGKELTEITLSIDPAAHRVITRHARNLIVQSQAFTSARGPVALSPLVPGYAPRADIAAYVQRYVDASKAYATRPVGKLSGPADRGEAPAGSTGGPLAHLIADAQLAATRSAGAQIAFMNPYGVRAALVPAADGTITFGDLYLVQPFGNALVTETLSGAEIKAALEQGFDAVGPEQVLAPSAGLVYRYDRRQPVGSRIVAITLNGKPLDSTASYRVTTNGFLALGGDGFTVFKAGRGQVTGPSDIEAFEALFRSKTMIDVPGDARTIDAGG</sequence>
<proteinExistence type="inferred from homology"/>
<dbReference type="InterPro" id="IPR004843">
    <property type="entry name" value="Calcineurin-like_PHP"/>
</dbReference>
<protein>
    <submittedName>
        <fullName evidence="5">Bifunctional 2',3'-cyclic nucleotide 2'-phosphodiesterase/3'-nucleotidase</fullName>
    </submittedName>
</protein>
<dbReference type="Proteomes" id="UP000058012">
    <property type="component" value="Unassembled WGS sequence"/>
</dbReference>
<feature type="signal peptide" evidence="2">
    <location>
        <begin position="1"/>
        <end position="27"/>
    </location>
</feature>
<reference evidence="5 6" key="1">
    <citation type="submission" date="2015-10" db="EMBL/GenBank/DDBJ databases">
        <title>Draft genome sequence of Novosphingobium fuchskuhlense DSM 25065 isolated from a surface water sample of the southwest basin of Lake Grosse Fuchskuhle.</title>
        <authorList>
            <person name="Ruckert C."/>
            <person name="Winkler A."/>
            <person name="Glaeser J."/>
            <person name="Grossart H.-P."/>
            <person name="Kalinowski J."/>
            <person name="Glaeser S."/>
        </authorList>
    </citation>
    <scope>NUCLEOTIDE SEQUENCE [LARGE SCALE GENOMIC DNA]</scope>
    <source>
        <strain evidence="5 6">FNE08-7</strain>
    </source>
</reference>
<dbReference type="RefSeq" id="WP_067906812.1">
    <property type="nucleotide sequence ID" value="NZ_KQ954244.1"/>
</dbReference>
<keyword evidence="2" id="KW-0378">Hydrolase</keyword>
<evidence type="ECO:0000259" key="3">
    <source>
        <dbReference type="Pfam" id="PF00149"/>
    </source>
</evidence>
<comment type="similarity">
    <text evidence="2">Belongs to the 5'-nucleotidase family.</text>
</comment>
<dbReference type="InterPro" id="IPR006179">
    <property type="entry name" value="5_nucleotidase/apyrase"/>
</dbReference>
<dbReference type="GO" id="GO:0008253">
    <property type="term" value="F:5'-nucleotidase activity"/>
    <property type="evidence" value="ECO:0007669"/>
    <property type="project" value="TreeGrafter"/>
</dbReference>
<dbReference type="GO" id="GO:0000166">
    <property type="term" value="F:nucleotide binding"/>
    <property type="evidence" value="ECO:0007669"/>
    <property type="project" value="UniProtKB-KW"/>
</dbReference>
<comment type="caution">
    <text evidence="5">The sequence shown here is derived from an EMBL/GenBank/DDBJ whole genome shotgun (WGS) entry which is preliminary data.</text>
</comment>
<dbReference type="STRING" id="1117702.AQZ52_04670"/>
<dbReference type="GO" id="GO:0030288">
    <property type="term" value="C:outer membrane-bounded periplasmic space"/>
    <property type="evidence" value="ECO:0007669"/>
    <property type="project" value="TreeGrafter"/>
</dbReference>
<dbReference type="AlphaFoldDB" id="A0A117UX92"/>
<dbReference type="Gene3D" id="3.60.21.10">
    <property type="match status" value="1"/>
</dbReference>
<dbReference type="EMBL" id="LLZS01000003">
    <property type="protein sequence ID" value="KUR72541.1"/>
    <property type="molecule type" value="Genomic_DNA"/>
</dbReference>
<evidence type="ECO:0000259" key="4">
    <source>
        <dbReference type="Pfam" id="PF02872"/>
    </source>
</evidence>
<dbReference type="PANTHER" id="PTHR11575">
    <property type="entry name" value="5'-NUCLEOTIDASE-RELATED"/>
    <property type="match status" value="1"/>
</dbReference>
<dbReference type="Gene3D" id="3.90.780.10">
    <property type="entry name" value="5'-Nucleotidase, C-terminal domain"/>
    <property type="match status" value="1"/>
</dbReference>
<feature type="domain" description="5'-Nucleotidase C-terminal" evidence="4">
    <location>
        <begin position="417"/>
        <end position="561"/>
    </location>
</feature>
<dbReference type="SUPFAM" id="SSF55816">
    <property type="entry name" value="5'-nucleotidase (syn. UDP-sugar hydrolase), C-terminal domain"/>
    <property type="match status" value="1"/>
</dbReference>
<evidence type="ECO:0000313" key="6">
    <source>
        <dbReference type="Proteomes" id="UP000058012"/>
    </source>
</evidence>
<keyword evidence="1 2" id="KW-0732">Signal</keyword>
<evidence type="ECO:0000313" key="5">
    <source>
        <dbReference type="EMBL" id="KUR72541.1"/>
    </source>
</evidence>
<name>A0A117UX92_9SPHN</name>
<feature type="domain" description="Calcineurin-like phosphoesterase" evidence="3">
    <location>
        <begin position="53"/>
        <end position="307"/>
    </location>
</feature>
<keyword evidence="6" id="KW-1185">Reference proteome</keyword>
<dbReference type="GO" id="GO:0009166">
    <property type="term" value="P:nucleotide catabolic process"/>
    <property type="evidence" value="ECO:0007669"/>
    <property type="project" value="InterPro"/>
</dbReference>
<dbReference type="InterPro" id="IPR008334">
    <property type="entry name" value="5'-Nucleotdase_C"/>
</dbReference>
<accession>A0A117UX92</accession>
<dbReference type="SUPFAM" id="SSF56300">
    <property type="entry name" value="Metallo-dependent phosphatases"/>
    <property type="match status" value="1"/>
</dbReference>
<dbReference type="Pfam" id="PF00149">
    <property type="entry name" value="Metallophos"/>
    <property type="match status" value="1"/>
</dbReference>
<gene>
    <name evidence="5" type="ORF">AQZ52_04670</name>
</gene>
<dbReference type="PANTHER" id="PTHR11575:SF24">
    <property type="entry name" value="5'-NUCLEOTIDASE"/>
    <property type="match status" value="1"/>
</dbReference>